<sequence>MIVDFPRIAEKGAKFGALKDIQLLLSRLSYTEIARSSIDLDQTDQTVHRLSIRALDAFLSNNILIMEYTITMTFRTLVQVPSVLPTPPPSAVPSTPSAINNLAKLPAPLWGVILVVVTFLCGGIFFFFFEKKKKKGKKPEEGAEAPAKTEEIPTTAILSPQEALTKDWLRAREAGDNSRPLRVLVEAEGPNIALPAADEGVRFVPVPPGYVLPASRRPASPSRQPNGSRASEAASPWLMRLDPASAAALATSFRTAAHGGKELVS</sequence>
<dbReference type="VEuPathDB" id="FungiDB:PCH_Pc22g19510"/>
<keyword evidence="2" id="KW-0472">Membrane</keyword>
<feature type="region of interest" description="Disordered" evidence="1">
    <location>
        <begin position="137"/>
        <end position="156"/>
    </location>
</feature>
<feature type="transmembrane region" description="Helical" evidence="2">
    <location>
        <begin position="109"/>
        <end position="129"/>
    </location>
</feature>
<keyword evidence="2" id="KW-0812">Transmembrane</keyword>
<feature type="region of interest" description="Disordered" evidence="1">
    <location>
        <begin position="214"/>
        <end position="236"/>
    </location>
</feature>
<evidence type="ECO:0000313" key="4">
    <source>
        <dbReference type="Proteomes" id="UP000000724"/>
    </source>
</evidence>
<accession>B6HW19</accession>
<evidence type="ECO:0000256" key="2">
    <source>
        <dbReference type="SAM" id="Phobius"/>
    </source>
</evidence>
<keyword evidence="4" id="KW-1185">Reference proteome</keyword>
<dbReference type="HOGENOM" id="CLU_1050115_0_0_1"/>
<dbReference type="EMBL" id="AM920437">
    <property type="protein sequence ID" value="CAP99239.1"/>
    <property type="molecule type" value="Genomic_DNA"/>
</dbReference>
<dbReference type="OrthoDB" id="4367192at2759"/>
<reference evidence="3 4" key="1">
    <citation type="journal article" date="2008" name="Nat. Biotechnol.">
        <title>Genome sequencing and analysis of the filamentous fungus Penicillium chrysogenum.</title>
        <authorList>
            <person name="van den Berg M.A."/>
            <person name="Albang R."/>
            <person name="Albermann K."/>
            <person name="Badger J.H."/>
            <person name="Daran J.-M."/>
            <person name="Driessen A.J.M."/>
            <person name="Garcia-Estrada C."/>
            <person name="Fedorova N.D."/>
            <person name="Harris D.M."/>
            <person name="Heijne W.H.M."/>
            <person name="Joardar V.S."/>
            <person name="Kiel J.A.K.W."/>
            <person name="Kovalchuk A."/>
            <person name="Martin J.F."/>
            <person name="Nierman W.C."/>
            <person name="Nijland J.G."/>
            <person name="Pronk J.T."/>
            <person name="Roubos J.A."/>
            <person name="van der Klei I.J."/>
            <person name="van Peij N.N.M.E."/>
            <person name="Veenhuis M."/>
            <person name="von Doehren H."/>
            <person name="Wagner C."/>
            <person name="Wortman J.R."/>
            <person name="Bovenberg R.A.L."/>
        </authorList>
    </citation>
    <scope>NUCLEOTIDE SEQUENCE [LARGE SCALE GENOMIC DNA]</scope>
    <source>
        <strain evidence="4">ATCC 28089 / DSM 1075 / NRRL 1951 / Wisconsin 54-1255</strain>
    </source>
</reference>
<dbReference type="OMA" id="YTITMTF"/>
<dbReference type="Proteomes" id="UP000000724">
    <property type="component" value="Contig Pc00c22"/>
</dbReference>
<dbReference type="AlphaFoldDB" id="B6HW19"/>
<gene>
    <name evidence="3" type="ORF">Pc22g19510</name>
    <name evidence="3" type="ORF">PCH_Pc22g19510</name>
</gene>
<evidence type="ECO:0000256" key="1">
    <source>
        <dbReference type="SAM" id="MobiDB-lite"/>
    </source>
</evidence>
<name>B6HW19_PENRW</name>
<protein>
    <submittedName>
        <fullName evidence="3">Uncharacterized protein</fullName>
    </submittedName>
</protein>
<keyword evidence="2" id="KW-1133">Transmembrane helix</keyword>
<proteinExistence type="predicted"/>
<evidence type="ECO:0000313" key="3">
    <source>
        <dbReference type="EMBL" id="CAP99239.1"/>
    </source>
</evidence>
<organism evidence="3 4">
    <name type="scientific">Penicillium rubens (strain ATCC 28089 / DSM 1075 / NRRL 1951 / Wisconsin 54-1255)</name>
    <name type="common">Penicillium chrysogenum</name>
    <dbReference type="NCBI Taxonomy" id="500485"/>
    <lineage>
        <taxon>Eukaryota</taxon>
        <taxon>Fungi</taxon>
        <taxon>Dikarya</taxon>
        <taxon>Ascomycota</taxon>
        <taxon>Pezizomycotina</taxon>
        <taxon>Eurotiomycetes</taxon>
        <taxon>Eurotiomycetidae</taxon>
        <taxon>Eurotiales</taxon>
        <taxon>Aspergillaceae</taxon>
        <taxon>Penicillium</taxon>
        <taxon>Penicillium chrysogenum species complex</taxon>
    </lineage>
</organism>